<keyword evidence="1" id="KW-0175">Coiled coil</keyword>
<reference evidence="3 4" key="1">
    <citation type="journal article" date="2012" name="Science">
        <title>The Paleozoic origin of enzymatic lignin decomposition reconstructed from 31 fungal genomes.</title>
        <authorList>
            <person name="Floudas D."/>
            <person name="Binder M."/>
            <person name="Riley R."/>
            <person name="Barry K."/>
            <person name="Blanchette R.A."/>
            <person name="Henrissat B."/>
            <person name="Martinez A.T."/>
            <person name="Otillar R."/>
            <person name="Spatafora J.W."/>
            <person name="Yadav J.S."/>
            <person name="Aerts A."/>
            <person name="Benoit I."/>
            <person name="Boyd A."/>
            <person name="Carlson A."/>
            <person name="Copeland A."/>
            <person name="Coutinho P.M."/>
            <person name="de Vries R.P."/>
            <person name="Ferreira P."/>
            <person name="Findley K."/>
            <person name="Foster B."/>
            <person name="Gaskell J."/>
            <person name="Glotzer D."/>
            <person name="Gorecki P."/>
            <person name="Heitman J."/>
            <person name="Hesse C."/>
            <person name="Hori C."/>
            <person name="Igarashi K."/>
            <person name="Jurgens J.A."/>
            <person name="Kallen N."/>
            <person name="Kersten P."/>
            <person name="Kohler A."/>
            <person name="Kuees U."/>
            <person name="Kumar T.K.A."/>
            <person name="Kuo A."/>
            <person name="LaButti K."/>
            <person name="Larrondo L.F."/>
            <person name="Lindquist E."/>
            <person name="Ling A."/>
            <person name="Lombard V."/>
            <person name="Lucas S."/>
            <person name="Lundell T."/>
            <person name="Martin R."/>
            <person name="McLaughlin D.J."/>
            <person name="Morgenstern I."/>
            <person name="Morin E."/>
            <person name="Murat C."/>
            <person name="Nagy L.G."/>
            <person name="Nolan M."/>
            <person name="Ohm R.A."/>
            <person name="Patyshakuliyeva A."/>
            <person name="Rokas A."/>
            <person name="Ruiz-Duenas F.J."/>
            <person name="Sabat G."/>
            <person name="Salamov A."/>
            <person name="Samejima M."/>
            <person name="Schmutz J."/>
            <person name="Slot J.C."/>
            <person name="St John F."/>
            <person name="Stenlid J."/>
            <person name="Sun H."/>
            <person name="Sun S."/>
            <person name="Syed K."/>
            <person name="Tsang A."/>
            <person name="Wiebenga A."/>
            <person name="Young D."/>
            <person name="Pisabarro A."/>
            <person name="Eastwood D.C."/>
            <person name="Martin F."/>
            <person name="Cullen D."/>
            <person name="Grigoriev I.V."/>
            <person name="Hibbett D.S."/>
        </authorList>
    </citation>
    <scope>NUCLEOTIDE SEQUENCE [LARGE SCALE GENOMIC DNA]</scope>
    <source>
        <strain evidence="3 4">ATCC 11539</strain>
    </source>
</reference>
<feature type="compositionally biased region" description="Polar residues" evidence="2">
    <location>
        <begin position="422"/>
        <end position="437"/>
    </location>
</feature>
<keyword evidence="4" id="KW-1185">Reference proteome</keyword>
<accession>S7Q857</accession>
<feature type="region of interest" description="Disordered" evidence="2">
    <location>
        <begin position="360"/>
        <end position="379"/>
    </location>
</feature>
<name>S7Q857_GLOTA</name>
<feature type="coiled-coil region" evidence="1">
    <location>
        <begin position="130"/>
        <end position="164"/>
    </location>
</feature>
<feature type="region of interest" description="Disordered" evidence="2">
    <location>
        <begin position="272"/>
        <end position="298"/>
    </location>
</feature>
<feature type="region of interest" description="Disordered" evidence="2">
    <location>
        <begin position="392"/>
        <end position="437"/>
    </location>
</feature>
<dbReference type="Proteomes" id="UP000030669">
    <property type="component" value="Unassembled WGS sequence"/>
</dbReference>
<evidence type="ECO:0000256" key="1">
    <source>
        <dbReference type="SAM" id="Coils"/>
    </source>
</evidence>
<dbReference type="EMBL" id="KB469301">
    <property type="protein sequence ID" value="EPQ55628.1"/>
    <property type="molecule type" value="Genomic_DNA"/>
</dbReference>
<feature type="region of interest" description="Disordered" evidence="2">
    <location>
        <begin position="223"/>
        <end position="242"/>
    </location>
</feature>
<proteinExistence type="predicted"/>
<dbReference type="AlphaFoldDB" id="S7Q857"/>
<evidence type="ECO:0000313" key="4">
    <source>
        <dbReference type="Proteomes" id="UP000030669"/>
    </source>
</evidence>
<dbReference type="OrthoDB" id="2681236at2759"/>
<protein>
    <submittedName>
        <fullName evidence="3">Uncharacterized protein</fullName>
    </submittedName>
</protein>
<dbReference type="KEGG" id="gtr:GLOTRDRAFT_128849"/>
<dbReference type="HOGENOM" id="CLU_611181_0_0_1"/>
<dbReference type="GeneID" id="19301808"/>
<gene>
    <name evidence="3" type="ORF">GLOTRDRAFT_128849</name>
</gene>
<evidence type="ECO:0000313" key="3">
    <source>
        <dbReference type="EMBL" id="EPQ55628.1"/>
    </source>
</evidence>
<feature type="region of interest" description="Disordered" evidence="2">
    <location>
        <begin position="45"/>
        <end position="64"/>
    </location>
</feature>
<dbReference type="RefSeq" id="XP_007865698.1">
    <property type="nucleotide sequence ID" value="XM_007867507.1"/>
</dbReference>
<sequence>MASLSDFSFMPLLGGEATRSPSFSDSTFQAFAHLAEYIDSSVIEEPSEPATDESQGVAPPSADDTFLRDDRRLSVANSSGVSADLNASCLNAEIVYKVGATPVPVSSTARLLSTAHIDVINTACMLEDQIRDMEKVCAAAEGRCAEKRKRIEELETQLATLTGRETEECSDVDPFEDPNEEWEGLTDEHGVCQEMRDTSGRVNPVKRAIGLGLEGAVICETPDGKADATRGSVESEGTTTINGLASPTVSSLVHQELRNSYLQASRIRDGVAFPRTSGPTAEAEVDEPKSTRSSSFRNMLGDFAKRQKSTEGTWKSKKARGTLRRMDIDIFGIPALEDGRRRGSSISGKNSIKRSFTRSLRSKMTKSLGRQRSSPKRMPLMESSALKAFLKNSKAESAGSVKSKGTWRKRRGSLQVQDKENVAQTAAGKTQSQRQYTIPDGNTSVLFY</sequence>
<dbReference type="eggNOG" id="ENOG502T1F8">
    <property type="taxonomic scope" value="Eukaryota"/>
</dbReference>
<evidence type="ECO:0000256" key="2">
    <source>
        <dbReference type="SAM" id="MobiDB-lite"/>
    </source>
</evidence>
<organism evidence="3 4">
    <name type="scientific">Gloeophyllum trabeum (strain ATCC 11539 / FP-39264 / Madison 617)</name>
    <name type="common">Brown rot fungus</name>
    <dbReference type="NCBI Taxonomy" id="670483"/>
    <lineage>
        <taxon>Eukaryota</taxon>
        <taxon>Fungi</taxon>
        <taxon>Dikarya</taxon>
        <taxon>Basidiomycota</taxon>
        <taxon>Agaricomycotina</taxon>
        <taxon>Agaricomycetes</taxon>
        <taxon>Gloeophyllales</taxon>
        <taxon>Gloeophyllaceae</taxon>
        <taxon>Gloeophyllum</taxon>
    </lineage>
</organism>